<dbReference type="EMBL" id="GGEC01078468">
    <property type="protein sequence ID" value="MBX58952.1"/>
    <property type="molecule type" value="Transcribed_RNA"/>
</dbReference>
<organism evidence="1">
    <name type="scientific">Rhizophora mucronata</name>
    <name type="common">Asiatic mangrove</name>
    <dbReference type="NCBI Taxonomy" id="61149"/>
    <lineage>
        <taxon>Eukaryota</taxon>
        <taxon>Viridiplantae</taxon>
        <taxon>Streptophyta</taxon>
        <taxon>Embryophyta</taxon>
        <taxon>Tracheophyta</taxon>
        <taxon>Spermatophyta</taxon>
        <taxon>Magnoliopsida</taxon>
        <taxon>eudicotyledons</taxon>
        <taxon>Gunneridae</taxon>
        <taxon>Pentapetalae</taxon>
        <taxon>rosids</taxon>
        <taxon>fabids</taxon>
        <taxon>Malpighiales</taxon>
        <taxon>Rhizophoraceae</taxon>
        <taxon>Rhizophora</taxon>
    </lineage>
</organism>
<protein>
    <submittedName>
        <fullName evidence="1">Hydroxyisourate hydrolase isoform X2</fullName>
    </submittedName>
</protein>
<accession>A0A2P2PW18</accession>
<dbReference type="AlphaFoldDB" id="A0A2P2PW18"/>
<sequence>MHRHTHTREKEDKLLLIKQARNTARKDVEAFLRADCFAVKLGSVLY</sequence>
<reference evidence="1" key="1">
    <citation type="submission" date="2018-02" db="EMBL/GenBank/DDBJ databases">
        <title>Rhizophora mucronata_Transcriptome.</title>
        <authorList>
            <person name="Meera S.P."/>
            <person name="Sreeshan A."/>
            <person name="Augustine A."/>
        </authorList>
    </citation>
    <scope>NUCLEOTIDE SEQUENCE</scope>
    <source>
        <tissue evidence="1">Leaf</tissue>
    </source>
</reference>
<evidence type="ECO:0000313" key="1">
    <source>
        <dbReference type="EMBL" id="MBX58952.1"/>
    </source>
</evidence>
<keyword evidence="1" id="KW-0378">Hydrolase</keyword>
<dbReference type="GO" id="GO:0016787">
    <property type="term" value="F:hydrolase activity"/>
    <property type="evidence" value="ECO:0007669"/>
    <property type="project" value="UniProtKB-KW"/>
</dbReference>
<name>A0A2P2PW18_RHIMU</name>
<proteinExistence type="predicted"/>